<protein>
    <submittedName>
        <fullName evidence="1">Uncharacterized protein</fullName>
    </submittedName>
</protein>
<name>I4DQL4_PAPXU</name>
<dbReference type="EMBL" id="AK404409">
    <property type="protein sequence ID" value="BAM20204.1"/>
    <property type="molecule type" value="mRNA"/>
</dbReference>
<evidence type="ECO:0000313" key="1">
    <source>
        <dbReference type="EMBL" id="BAM20204.1"/>
    </source>
</evidence>
<reference evidence="1" key="1">
    <citation type="journal article" date="2012" name="BMC Biol.">
        <title>Comprehensive microarray-based analysis for stage-specific larval camouflage pattern-associated genes in the swallowtail butterfly, Papilio xuthus.</title>
        <authorList>
            <person name="Futahashi R."/>
            <person name="Shirataki H."/>
            <person name="Narita T."/>
            <person name="Mita K."/>
            <person name="Fujiwara H."/>
        </authorList>
    </citation>
    <scope>NUCLEOTIDE SEQUENCE</scope>
    <source>
        <tissue evidence="1">Epidermis</tissue>
    </source>
</reference>
<dbReference type="AlphaFoldDB" id="I4DQL4"/>
<organism evidence="1">
    <name type="scientific">Papilio xuthus</name>
    <name type="common">Asian swallowtail butterfly</name>
    <dbReference type="NCBI Taxonomy" id="66420"/>
    <lineage>
        <taxon>Eukaryota</taxon>
        <taxon>Metazoa</taxon>
        <taxon>Ecdysozoa</taxon>
        <taxon>Arthropoda</taxon>
        <taxon>Hexapoda</taxon>
        <taxon>Insecta</taxon>
        <taxon>Pterygota</taxon>
        <taxon>Neoptera</taxon>
        <taxon>Endopterygota</taxon>
        <taxon>Lepidoptera</taxon>
        <taxon>Glossata</taxon>
        <taxon>Ditrysia</taxon>
        <taxon>Papilionoidea</taxon>
        <taxon>Papilionidae</taxon>
        <taxon>Papilioninae</taxon>
        <taxon>Papilio</taxon>
    </lineage>
</organism>
<accession>I4DQL4</accession>
<proteinExistence type="evidence at transcript level"/>
<sequence length="50" mass="5936">MLLLLYIMYLKMYMSCFKFIQLCIRRIANVILTFVFLSNSLTSPHICESL</sequence>